<dbReference type="PANTHER" id="PTHR45138">
    <property type="entry name" value="REGULATORY COMPONENTS OF SENSORY TRANSDUCTION SYSTEM"/>
    <property type="match status" value="1"/>
</dbReference>
<evidence type="ECO:0000313" key="5">
    <source>
        <dbReference type="EMBL" id="GAA0220713.1"/>
    </source>
</evidence>
<feature type="transmembrane region" description="Helical" evidence="3">
    <location>
        <begin position="162"/>
        <end position="186"/>
    </location>
</feature>
<sequence>MLTNALPDMLQALRRKHHSGWHTSKVAAIVFLAAMAELSTQPAGGLPVLWPANAVLAGLLLRQPALGRPVVWPMAGAVLLLAASAWNVPALLALVYGFANLASAFVCWRLLAQPDAAPNLRQPRAVAQVLAACIAAAATHTIAAGPFLLWLAADAPGSQASVIIHGFLGQLLGYCALLPPILTLPVPASRNRRRTPPRTQPRPETVPPFVCLLAGLTLCFLVGGPGILVFPIPPLLYCALAYRQHITAWLALLSVLTITLGATYGWIPFGDTPDPAGTAPWDMASLQLGALLLALAPLIMSCALAARSDTIAALNRALDHDTLTEALSRQAFLRGAQERLQDPALLRGTGLLMLDIDHFKRLNDTYGHAAGDQVLQAFAQTIRAAIRPQDLFGRIGGEEFGIVLPDTGPEEVAHIAERLRARVAEALTTCTESAEPIRITVSIGAVHDSRANGETLHSLLSYADQAMYRAKHGGRNRVCFHNARHRKHPHA</sequence>
<accession>A0ABN0TG52</accession>
<gene>
    <name evidence="5" type="ORF">GCM10009125_07210</name>
</gene>
<feature type="transmembrane region" description="Helical" evidence="3">
    <location>
        <begin position="206"/>
        <end position="236"/>
    </location>
</feature>
<feature type="transmembrane region" description="Helical" evidence="3">
    <location>
        <begin position="93"/>
        <end position="111"/>
    </location>
</feature>
<feature type="transmembrane region" description="Helical" evidence="3">
    <location>
        <begin position="248"/>
        <end position="267"/>
    </location>
</feature>
<proteinExistence type="predicted"/>
<dbReference type="Gene3D" id="3.30.70.270">
    <property type="match status" value="1"/>
</dbReference>
<evidence type="ECO:0000256" key="3">
    <source>
        <dbReference type="SAM" id="Phobius"/>
    </source>
</evidence>
<dbReference type="SMART" id="SM00267">
    <property type="entry name" value="GGDEF"/>
    <property type="match status" value="1"/>
</dbReference>
<dbReference type="SUPFAM" id="SSF55073">
    <property type="entry name" value="Nucleotide cyclase"/>
    <property type="match status" value="1"/>
</dbReference>
<dbReference type="RefSeq" id="WP_343820093.1">
    <property type="nucleotide sequence ID" value="NZ_BAAAFN010000006.1"/>
</dbReference>
<dbReference type="NCBIfam" id="TIGR00254">
    <property type="entry name" value="GGDEF"/>
    <property type="match status" value="1"/>
</dbReference>
<evidence type="ECO:0000256" key="1">
    <source>
        <dbReference type="ARBA" id="ARBA00012528"/>
    </source>
</evidence>
<evidence type="ECO:0000256" key="2">
    <source>
        <dbReference type="ARBA" id="ARBA00034247"/>
    </source>
</evidence>
<feature type="transmembrane region" description="Helical" evidence="3">
    <location>
        <begin position="70"/>
        <end position="86"/>
    </location>
</feature>
<feature type="domain" description="GGDEF" evidence="4">
    <location>
        <begin position="347"/>
        <end position="483"/>
    </location>
</feature>
<dbReference type="Pfam" id="PF00990">
    <property type="entry name" value="GGDEF"/>
    <property type="match status" value="1"/>
</dbReference>
<keyword evidence="3" id="KW-1133">Transmembrane helix</keyword>
<keyword evidence="3" id="KW-0472">Membrane</keyword>
<dbReference type="InterPro" id="IPR000160">
    <property type="entry name" value="GGDEF_dom"/>
</dbReference>
<organism evidence="5 6">
    <name type="scientific">Castellaniella daejeonensis</name>
    <dbReference type="NCBI Taxonomy" id="659013"/>
    <lineage>
        <taxon>Bacteria</taxon>
        <taxon>Pseudomonadati</taxon>
        <taxon>Pseudomonadota</taxon>
        <taxon>Betaproteobacteria</taxon>
        <taxon>Burkholderiales</taxon>
        <taxon>Alcaligenaceae</taxon>
        <taxon>Castellaniella</taxon>
    </lineage>
</organism>
<dbReference type="InterPro" id="IPR050469">
    <property type="entry name" value="Diguanylate_Cyclase"/>
</dbReference>
<protein>
    <recommendedName>
        <fullName evidence="1">diguanylate cyclase</fullName>
        <ecNumber evidence="1">2.7.7.65</ecNumber>
    </recommendedName>
</protein>
<name>A0ABN0TG52_9BURK</name>
<evidence type="ECO:0000313" key="6">
    <source>
        <dbReference type="Proteomes" id="UP001501176"/>
    </source>
</evidence>
<dbReference type="CDD" id="cd01949">
    <property type="entry name" value="GGDEF"/>
    <property type="match status" value="1"/>
</dbReference>
<keyword evidence="6" id="KW-1185">Reference proteome</keyword>
<dbReference type="EC" id="2.7.7.65" evidence="1"/>
<dbReference type="Proteomes" id="UP001501176">
    <property type="component" value="Unassembled WGS sequence"/>
</dbReference>
<dbReference type="PANTHER" id="PTHR45138:SF9">
    <property type="entry name" value="DIGUANYLATE CYCLASE DGCM-RELATED"/>
    <property type="match status" value="1"/>
</dbReference>
<keyword evidence="3" id="KW-0812">Transmembrane</keyword>
<dbReference type="PROSITE" id="PS50887">
    <property type="entry name" value="GGDEF"/>
    <property type="match status" value="1"/>
</dbReference>
<feature type="transmembrane region" description="Helical" evidence="3">
    <location>
        <begin position="287"/>
        <end position="306"/>
    </location>
</feature>
<feature type="transmembrane region" description="Helical" evidence="3">
    <location>
        <begin position="126"/>
        <end position="150"/>
    </location>
</feature>
<comment type="caution">
    <text evidence="5">The sequence shown here is derived from an EMBL/GenBank/DDBJ whole genome shotgun (WGS) entry which is preliminary data.</text>
</comment>
<dbReference type="EMBL" id="BAAAFN010000006">
    <property type="protein sequence ID" value="GAA0220713.1"/>
    <property type="molecule type" value="Genomic_DNA"/>
</dbReference>
<dbReference type="InterPro" id="IPR029787">
    <property type="entry name" value="Nucleotide_cyclase"/>
</dbReference>
<evidence type="ECO:0000259" key="4">
    <source>
        <dbReference type="PROSITE" id="PS50887"/>
    </source>
</evidence>
<comment type="catalytic activity">
    <reaction evidence="2">
        <text>2 GTP = 3',3'-c-di-GMP + 2 diphosphate</text>
        <dbReference type="Rhea" id="RHEA:24898"/>
        <dbReference type="ChEBI" id="CHEBI:33019"/>
        <dbReference type="ChEBI" id="CHEBI:37565"/>
        <dbReference type="ChEBI" id="CHEBI:58805"/>
        <dbReference type="EC" id="2.7.7.65"/>
    </reaction>
</comment>
<reference evidence="5 6" key="1">
    <citation type="journal article" date="2019" name="Int. J. Syst. Evol. Microbiol.">
        <title>The Global Catalogue of Microorganisms (GCM) 10K type strain sequencing project: providing services to taxonomists for standard genome sequencing and annotation.</title>
        <authorList>
            <consortium name="The Broad Institute Genomics Platform"/>
            <consortium name="The Broad Institute Genome Sequencing Center for Infectious Disease"/>
            <person name="Wu L."/>
            <person name="Ma J."/>
        </authorList>
    </citation>
    <scope>NUCLEOTIDE SEQUENCE [LARGE SCALE GENOMIC DNA]</scope>
    <source>
        <strain evidence="5 6">JCM 16240</strain>
    </source>
</reference>
<dbReference type="InterPro" id="IPR043128">
    <property type="entry name" value="Rev_trsase/Diguanyl_cyclase"/>
</dbReference>